<evidence type="ECO:0000313" key="2">
    <source>
        <dbReference type="EMBL" id="EEN82258.1"/>
    </source>
</evidence>
<comment type="caution">
    <text evidence="2">The sequence shown here is derived from an EMBL/GenBank/DDBJ whole genome shotgun (WGS) entry which is preliminary data.</text>
</comment>
<accession>C3JC25</accession>
<dbReference type="AlphaFoldDB" id="C3JC25"/>
<sequence length="71" mass="7904">MKNQPVLHLYSAQEKEKFQPTIFRALHAGCKVYRDRGGLPRSSSPPLPADNEADPAHKENGGLLGIRYLCD</sequence>
<protein>
    <submittedName>
        <fullName evidence="2">Uncharacterized protein</fullName>
    </submittedName>
</protein>
<evidence type="ECO:0000313" key="3">
    <source>
        <dbReference type="Proteomes" id="UP000004295"/>
    </source>
</evidence>
<evidence type="ECO:0000256" key="1">
    <source>
        <dbReference type="SAM" id="MobiDB-lite"/>
    </source>
</evidence>
<feature type="region of interest" description="Disordered" evidence="1">
    <location>
        <begin position="36"/>
        <end position="60"/>
    </location>
</feature>
<organism evidence="2 3">
    <name type="scientific">Porphyromonas endodontalis (strain ATCC 35406 / DSM 24491 / JCM 8526 / CCUG 16442 / BCRC 14492 / NCTC 13058 / HG 370)</name>
    <name type="common">Bacteroides endodontalis</name>
    <dbReference type="NCBI Taxonomy" id="553175"/>
    <lineage>
        <taxon>Bacteria</taxon>
        <taxon>Pseudomonadati</taxon>
        <taxon>Bacteroidota</taxon>
        <taxon>Bacteroidia</taxon>
        <taxon>Bacteroidales</taxon>
        <taxon>Porphyromonadaceae</taxon>
        <taxon>Porphyromonas</taxon>
    </lineage>
</organism>
<proteinExistence type="predicted"/>
<dbReference type="STRING" id="553175.POREN0001_0423"/>
<name>C3JC25_POREA</name>
<dbReference type="EMBL" id="ACNN01000029">
    <property type="protein sequence ID" value="EEN82258.1"/>
    <property type="molecule type" value="Genomic_DNA"/>
</dbReference>
<keyword evidence="3" id="KW-1185">Reference proteome</keyword>
<reference evidence="2 3" key="1">
    <citation type="submission" date="2009-04" db="EMBL/GenBank/DDBJ databases">
        <authorList>
            <person name="Sebastian Y."/>
            <person name="Madupu R."/>
            <person name="Durkin A.S."/>
            <person name="Torralba M."/>
            <person name="Methe B."/>
            <person name="Sutton G.G."/>
            <person name="Strausberg R.L."/>
            <person name="Nelson K.E."/>
        </authorList>
    </citation>
    <scope>NUCLEOTIDE SEQUENCE [LARGE SCALE GENOMIC DNA]</scope>
    <source>
        <strain evidence="3">ATCC 35406 / BCRC 14492 / JCM 8526 / NCTC 13058 / HG 370</strain>
    </source>
</reference>
<dbReference type="Proteomes" id="UP000004295">
    <property type="component" value="Unassembled WGS sequence"/>
</dbReference>
<gene>
    <name evidence="2" type="ORF">POREN0001_0423</name>
</gene>